<dbReference type="AlphaFoldDB" id="A0AA36CV63"/>
<name>A0AA36CV63_9BILA</name>
<evidence type="ECO:0000313" key="2">
    <source>
        <dbReference type="EMBL" id="CAJ0575953.1"/>
    </source>
</evidence>
<evidence type="ECO:0000313" key="3">
    <source>
        <dbReference type="Proteomes" id="UP001177023"/>
    </source>
</evidence>
<protein>
    <submittedName>
        <fullName evidence="2">Uncharacterized protein</fullName>
    </submittedName>
</protein>
<keyword evidence="1" id="KW-0472">Membrane</keyword>
<evidence type="ECO:0000256" key="1">
    <source>
        <dbReference type="SAM" id="Phobius"/>
    </source>
</evidence>
<organism evidence="2 3">
    <name type="scientific">Mesorhabditis spiculigera</name>
    <dbReference type="NCBI Taxonomy" id="96644"/>
    <lineage>
        <taxon>Eukaryota</taxon>
        <taxon>Metazoa</taxon>
        <taxon>Ecdysozoa</taxon>
        <taxon>Nematoda</taxon>
        <taxon>Chromadorea</taxon>
        <taxon>Rhabditida</taxon>
        <taxon>Rhabditina</taxon>
        <taxon>Rhabditomorpha</taxon>
        <taxon>Rhabditoidea</taxon>
        <taxon>Rhabditidae</taxon>
        <taxon>Mesorhabditinae</taxon>
        <taxon>Mesorhabditis</taxon>
    </lineage>
</organism>
<keyword evidence="1" id="KW-0812">Transmembrane</keyword>
<keyword evidence="1" id="KW-1133">Transmembrane helix</keyword>
<reference evidence="2" key="1">
    <citation type="submission" date="2023-06" db="EMBL/GenBank/DDBJ databases">
        <authorList>
            <person name="Delattre M."/>
        </authorList>
    </citation>
    <scope>NUCLEOTIDE SEQUENCE</scope>
    <source>
        <strain evidence="2">AF72</strain>
    </source>
</reference>
<sequence>MEFLQIVSILLDVPVPLAIFLDIYLIFTFNKNVDMCPVFSWCLRHIFITNLVTYNAEIFIRQFAMLGLFLPFFKANEQLIGKGENSIAFGSSTPNVIAVLYIVFVPGIAHIITAKWITMVAGFYAEVQAFIIPTLPEIDLALYWVLSQLGDVVYGVNATIVIYICFPHDALEFPNNHLSLTELFYLAEDHGKLPIISRFTDRPGRSSFIYGRLPELEEEENGLLNAACRSPRIISAAFGLAQLL</sequence>
<keyword evidence="3" id="KW-1185">Reference proteome</keyword>
<gene>
    <name evidence="2" type="ORF">MSPICULIGERA_LOCUS14253</name>
</gene>
<accession>A0AA36CV63</accession>
<proteinExistence type="predicted"/>
<dbReference type="EMBL" id="CATQJA010002641">
    <property type="protein sequence ID" value="CAJ0575953.1"/>
    <property type="molecule type" value="Genomic_DNA"/>
</dbReference>
<feature type="transmembrane region" description="Helical" evidence="1">
    <location>
        <begin position="6"/>
        <end position="27"/>
    </location>
</feature>
<dbReference type="Proteomes" id="UP001177023">
    <property type="component" value="Unassembled WGS sequence"/>
</dbReference>
<comment type="caution">
    <text evidence="2">The sequence shown here is derived from an EMBL/GenBank/DDBJ whole genome shotgun (WGS) entry which is preliminary data.</text>
</comment>
<feature type="non-terminal residue" evidence="2">
    <location>
        <position position="244"/>
    </location>
</feature>